<dbReference type="RefSeq" id="WP_179824513.1">
    <property type="nucleotide sequence ID" value="NZ_JACCFS010000001.1"/>
</dbReference>
<comment type="caution">
    <text evidence="1">The sequence shown here is derived from an EMBL/GenBank/DDBJ whole genome shotgun (WGS) entry which is preliminary data.</text>
</comment>
<dbReference type="Proteomes" id="UP000572051">
    <property type="component" value="Unassembled WGS sequence"/>
</dbReference>
<proteinExistence type="predicted"/>
<reference evidence="1 2" key="1">
    <citation type="submission" date="2020-07" db="EMBL/GenBank/DDBJ databases">
        <title>Sequencing the genomes of 1000 actinobacteria strains.</title>
        <authorList>
            <person name="Klenk H.-P."/>
        </authorList>
    </citation>
    <scope>NUCLEOTIDE SEQUENCE [LARGE SCALE GENOMIC DNA]</scope>
    <source>
        <strain evidence="1 2">DSM 44442</strain>
    </source>
</reference>
<dbReference type="EMBL" id="JACCFS010000001">
    <property type="protein sequence ID" value="NYJ35382.1"/>
    <property type="molecule type" value="Genomic_DNA"/>
</dbReference>
<keyword evidence="2" id="KW-1185">Reference proteome</keyword>
<name>A0A7Z0EP44_9ACTN</name>
<dbReference type="AlphaFoldDB" id="A0A7Z0EP44"/>
<organism evidence="1 2">
    <name type="scientific">Nocardiopsis aegyptia</name>
    <dbReference type="NCBI Taxonomy" id="220378"/>
    <lineage>
        <taxon>Bacteria</taxon>
        <taxon>Bacillati</taxon>
        <taxon>Actinomycetota</taxon>
        <taxon>Actinomycetes</taxon>
        <taxon>Streptosporangiales</taxon>
        <taxon>Nocardiopsidaceae</taxon>
        <taxon>Nocardiopsis</taxon>
    </lineage>
</organism>
<sequence>MTYEINPTAALYWARRQFTHYELMKVHDSSGLPEYIAVLKPNAMHTGHAVLVCAGDVIELCRVLHAQGPPRLPHRSKTKNI</sequence>
<protein>
    <submittedName>
        <fullName evidence="1">Uncharacterized protein</fullName>
    </submittedName>
</protein>
<evidence type="ECO:0000313" key="2">
    <source>
        <dbReference type="Proteomes" id="UP000572051"/>
    </source>
</evidence>
<evidence type="ECO:0000313" key="1">
    <source>
        <dbReference type="EMBL" id="NYJ35382.1"/>
    </source>
</evidence>
<gene>
    <name evidence="1" type="ORF">HNR10_003263</name>
</gene>
<accession>A0A7Z0EP44</accession>